<dbReference type="AlphaFoldDB" id="G9YPB8"/>
<name>G9YPB8_FLAPL</name>
<dbReference type="Proteomes" id="UP000004459">
    <property type="component" value="Unassembled WGS sequence"/>
</dbReference>
<protein>
    <submittedName>
        <fullName evidence="1">Uncharacterized protein</fullName>
    </submittedName>
</protein>
<reference evidence="1 2" key="1">
    <citation type="submission" date="2011-08" db="EMBL/GenBank/DDBJ databases">
        <authorList>
            <person name="Weinstock G."/>
            <person name="Sodergren E."/>
            <person name="Clifton S."/>
            <person name="Fulton L."/>
            <person name="Fulton B."/>
            <person name="Courtney L."/>
            <person name="Fronick C."/>
            <person name="Harrison M."/>
            <person name="Strong C."/>
            <person name="Farmer C."/>
            <person name="Delahaunty K."/>
            <person name="Markovic C."/>
            <person name="Hall O."/>
            <person name="Minx P."/>
            <person name="Tomlinson C."/>
            <person name="Mitreva M."/>
            <person name="Hou S."/>
            <person name="Chen J."/>
            <person name="Wollam A."/>
            <person name="Pepin K.H."/>
            <person name="Johnson M."/>
            <person name="Bhonagiri V."/>
            <person name="Zhang X."/>
            <person name="Suruliraj S."/>
            <person name="Warren W."/>
            <person name="Chinwalla A."/>
            <person name="Mardis E.R."/>
            <person name="Wilson R.K."/>
        </authorList>
    </citation>
    <scope>NUCLEOTIDE SEQUENCE [LARGE SCALE GENOMIC DNA]</scope>
    <source>
        <strain evidence="1 2">ATCC 29863</strain>
    </source>
</reference>
<evidence type="ECO:0000313" key="1">
    <source>
        <dbReference type="EMBL" id="EHM52767.1"/>
    </source>
</evidence>
<comment type="caution">
    <text evidence="1">The sequence shown here is derived from an EMBL/GenBank/DDBJ whole genome shotgun (WGS) entry which is preliminary data.</text>
</comment>
<dbReference type="HOGENOM" id="CLU_2787779_0_0_9"/>
<dbReference type="EMBL" id="AGCK01000096">
    <property type="protein sequence ID" value="EHM52767.1"/>
    <property type="molecule type" value="Genomic_DNA"/>
</dbReference>
<sequence length="68" mass="8283">MEAFLMLLTKQFLTLYPETRVQTMSIYKTEMLLLQTQPKMRPSEKPPRYIMCWEARLRLDFIQFHADL</sequence>
<gene>
    <name evidence="1" type="ORF">HMPREF0372_01356</name>
</gene>
<proteinExistence type="predicted"/>
<evidence type="ECO:0000313" key="2">
    <source>
        <dbReference type="Proteomes" id="UP000004459"/>
    </source>
</evidence>
<accession>G9YPB8</accession>
<organism evidence="1 2">
    <name type="scientific">Flavonifractor plautii ATCC 29863</name>
    <dbReference type="NCBI Taxonomy" id="411475"/>
    <lineage>
        <taxon>Bacteria</taxon>
        <taxon>Bacillati</taxon>
        <taxon>Bacillota</taxon>
        <taxon>Clostridia</taxon>
        <taxon>Eubacteriales</taxon>
        <taxon>Oscillospiraceae</taxon>
        <taxon>Flavonifractor</taxon>
    </lineage>
</organism>